<dbReference type="AlphaFoldDB" id="A0A7M3U367"/>
<proteinExistence type="predicted"/>
<dbReference type="Proteomes" id="UP000516514">
    <property type="component" value="Chromosome"/>
</dbReference>
<dbReference type="InterPro" id="IPR027417">
    <property type="entry name" value="P-loop_NTPase"/>
</dbReference>
<dbReference type="RefSeq" id="WP_191111600.1">
    <property type="nucleotide sequence ID" value="NZ_CP061738.1"/>
</dbReference>
<sequence>MINIDTKKQITGFFVYIIGFSGSGKLSTAIELSNMIDALIVNSNFSNNIQVRSIYDNVFEYDQIPEEVQDRIYNVAQIMLQAIEAYPIHSKNYIFIDELMKNNDHNIKMYNSVVELSKRMDTKILPIVLKCNLPTLQKRIKLKRQRENKKVVNVSNIVEKFRTCNLFIPPSAIEIDNSNMSIKGVAEEITSQMCRLSQIDRIYLKG</sequence>
<dbReference type="SUPFAM" id="SSF52540">
    <property type="entry name" value="P-loop containing nucleoside triphosphate hydrolases"/>
    <property type="match status" value="1"/>
</dbReference>
<protein>
    <submittedName>
        <fullName evidence="1">AAA family ATPase</fullName>
    </submittedName>
</protein>
<keyword evidence="2" id="KW-1185">Reference proteome</keyword>
<accession>A0A7M3U367</accession>
<dbReference type="KEGG" id="wms:ID128_04620"/>
<reference evidence="1 2" key="1">
    <citation type="submission" date="2020-09" db="EMBL/GenBank/DDBJ databases">
        <title>An Earliest Endosymbiont, Wolbachia massiliensis sp. nov., Strain PL13 From the Bed Bug (Cimex hemipterius), Type strain of a New supergroup T.</title>
        <authorList>
            <person name="Laidoudi Y."/>
            <person name="Levasseur A."/>
            <person name="Medkour H."/>
            <person name="Maaloum M."/>
            <person name="BenKhedher M."/>
            <person name="Sambou M."/>
            <person name="Bassene H."/>
            <person name="Davoust B."/>
            <person name="Fenollar F."/>
            <person name="Raoult D."/>
            <person name="Mediannikov O."/>
        </authorList>
    </citation>
    <scope>NUCLEOTIDE SEQUENCE [LARGE SCALE GENOMIC DNA]</scope>
    <source>
        <strain evidence="1 2">PL13</strain>
    </source>
</reference>
<dbReference type="EMBL" id="CP061738">
    <property type="protein sequence ID" value="QOD38852.1"/>
    <property type="molecule type" value="Genomic_DNA"/>
</dbReference>
<evidence type="ECO:0000313" key="2">
    <source>
        <dbReference type="Proteomes" id="UP000516514"/>
    </source>
</evidence>
<evidence type="ECO:0000313" key="1">
    <source>
        <dbReference type="EMBL" id="QOD38852.1"/>
    </source>
</evidence>
<name>A0A7M3U367_9RICK</name>
<gene>
    <name evidence="1" type="ORF">ID128_04620</name>
</gene>
<dbReference type="Gene3D" id="3.40.50.300">
    <property type="entry name" value="P-loop containing nucleotide triphosphate hydrolases"/>
    <property type="match status" value="1"/>
</dbReference>
<organism evidence="1 2">
    <name type="scientific">Candidatus Wolbachia massiliensis</name>
    <dbReference type="NCBI Taxonomy" id="1845000"/>
    <lineage>
        <taxon>Bacteria</taxon>
        <taxon>Pseudomonadati</taxon>
        <taxon>Pseudomonadota</taxon>
        <taxon>Alphaproteobacteria</taxon>
        <taxon>Rickettsiales</taxon>
        <taxon>Anaplasmataceae</taxon>
        <taxon>Wolbachieae</taxon>
        <taxon>Wolbachia</taxon>
    </lineage>
</organism>